<evidence type="ECO:0000256" key="5">
    <source>
        <dbReference type="ARBA" id="ARBA00022989"/>
    </source>
</evidence>
<accession>A0A1E3QV85</accession>
<feature type="transmembrane region" description="Helical" evidence="7">
    <location>
        <begin position="7"/>
        <end position="28"/>
    </location>
</feature>
<dbReference type="Proteomes" id="UP000094336">
    <property type="component" value="Unassembled WGS sequence"/>
</dbReference>
<dbReference type="GO" id="GO:0030234">
    <property type="term" value="F:enzyme regulator activity"/>
    <property type="evidence" value="ECO:0007669"/>
    <property type="project" value="UniProtKB-UniRule"/>
</dbReference>
<dbReference type="GO" id="GO:0180047">
    <property type="term" value="P:dolichol phosphate mannose biosynthetic process"/>
    <property type="evidence" value="ECO:0007669"/>
    <property type="project" value="InterPro"/>
</dbReference>
<comment type="similarity">
    <text evidence="2 7">Belongs to the DPM2 family.</text>
</comment>
<evidence type="ECO:0000256" key="4">
    <source>
        <dbReference type="ARBA" id="ARBA00022824"/>
    </source>
</evidence>
<sequence>DSLVGLAMLGAATFVFAYYTTWTFILPFVSETHFLNLFFLPREWAIRIPVFLLLVATLGVGTFIGKTVIKSAQKEKAKK</sequence>
<gene>
    <name evidence="8" type="ORF">BABINDRAFT_22307</name>
</gene>
<comment type="function">
    <text evidence="7">Regulatory subunit of the dolichol-phosphate mannose (DPM) synthase complex; essential for the ER localization.</text>
</comment>
<evidence type="ECO:0000313" key="9">
    <source>
        <dbReference type="Proteomes" id="UP000094336"/>
    </source>
</evidence>
<comment type="subunit">
    <text evidence="7">Component of the dolichol-phosphate mannose (DPM) synthase complex.</text>
</comment>
<dbReference type="UniPathway" id="UPA00378"/>
<feature type="non-terminal residue" evidence="8">
    <location>
        <position position="79"/>
    </location>
</feature>
<evidence type="ECO:0000313" key="8">
    <source>
        <dbReference type="EMBL" id="ODQ81570.1"/>
    </source>
</evidence>
<keyword evidence="4 7" id="KW-0256">Endoplasmic reticulum</keyword>
<evidence type="ECO:0000256" key="6">
    <source>
        <dbReference type="ARBA" id="ARBA00023136"/>
    </source>
</evidence>
<dbReference type="OrthoDB" id="311279at2759"/>
<dbReference type="EMBL" id="KV454427">
    <property type="protein sequence ID" value="ODQ81570.1"/>
    <property type="molecule type" value="Genomic_DNA"/>
</dbReference>
<evidence type="ECO:0000256" key="1">
    <source>
        <dbReference type="ARBA" id="ARBA00004477"/>
    </source>
</evidence>
<dbReference type="GO" id="GO:0033185">
    <property type="term" value="C:dolichol-phosphate-mannose synthase complex"/>
    <property type="evidence" value="ECO:0007669"/>
    <property type="project" value="TreeGrafter"/>
</dbReference>
<dbReference type="Pfam" id="PF07297">
    <property type="entry name" value="DPM2"/>
    <property type="match status" value="1"/>
</dbReference>
<dbReference type="PANTHER" id="PTHR15039">
    <property type="entry name" value="DOLICHOL PHOSPHATE-MANNOSE BIOSYNTHESIS REGULATORY PROTEIN"/>
    <property type="match status" value="1"/>
</dbReference>
<keyword evidence="6 7" id="KW-0472">Membrane</keyword>
<comment type="pathway">
    <text evidence="7">Protein modification; protein glycosylation.</text>
</comment>
<proteinExistence type="inferred from homology"/>
<feature type="non-terminal residue" evidence="8">
    <location>
        <position position="1"/>
    </location>
</feature>
<comment type="subcellular location">
    <subcellularLocation>
        <location evidence="1 7">Endoplasmic reticulum membrane</location>
        <topology evidence="1 7">Multi-pass membrane protein</topology>
    </subcellularLocation>
</comment>
<name>A0A1E3QV85_9ASCO</name>
<keyword evidence="9" id="KW-1185">Reference proteome</keyword>
<dbReference type="PANTHER" id="PTHR15039:SF11">
    <property type="entry name" value="DOLICHOL PHOSPHATE-MANNOSE BIOSYNTHESIS REGULATORY PROTEIN"/>
    <property type="match status" value="1"/>
</dbReference>
<keyword evidence="5 7" id="KW-1133">Transmembrane helix</keyword>
<keyword evidence="3 7" id="KW-0812">Transmembrane</keyword>
<evidence type="ECO:0000256" key="3">
    <source>
        <dbReference type="ARBA" id="ARBA00022692"/>
    </source>
</evidence>
<dbReference type="InterPro" id="IPR009914">
    <property type="entry name" value="DPM2"/>
</dbReference>
<dbReference type="AlphaFoldDB" id="A0A1E3QV85"/>
<reference evidence="9" key="1">
    <citation type="submission" date="2016-05" db="EMBL/GenBank/DDBJ databases">
        <title>Comparative genomics of biotechnologically important yeasts.</title>
        <authorList>
            <consortium name="DOE Joint Genome Institute"/>
            <person name="Riley R."/>
            <person name="Haridas S."/>
            <person name="Wolfe K.H."/>
            <person name="Lopes M.R."/>
            <person name="Hittinger C.T."/>
            <person name="Goker M."/>
            <person name="Salamov A."/>
            <person name="Wisecaver J."/>
            <person name="Long T.M."/>
            <person name="Aerts A.L."/>
            <person name="Barry K."/>
            <person name="Choi C."/>
            <person name="Clum A."/>
            <person name="Coughlan A.Y."/>
            <person name="Deshpande S."/>
            <person name="Douglass A.P."/>
            <person name="Hanson S.J."/>
            <person name="Klenk H.-P."/>
            <person name="Labutti K."/>
            <person name="Lapidus A."/>
            <person name="Lindquist E."/>
            <person name="Lipzen A."/>
            <person name="Meier-Kolthoff J.P."/>
            <person name="Ohm R.A."/>
            <person name="Otillar R.P."/>
            <person name="Pangilinan J."/>
            <person name="Peng Y."/>
            <person name="Rokas A."/>
            <person name="Rosa C.A."/>
            <person name="Scheuner C."/>
            <person name="Sibirny A.A."/>
            <person name="Slot J.C."/>
            <person name="Stielow J.B."/>
            <person name="Sun H."/>
            <person name="Kurtzman C.P."/>
            <person name="Blackwell M."/>
            <person name="Grigoriev I.V."/>
            <person name="Jeffries T.W."/>
        </authorList>
    </citation>
    <scope>NUCLEOTIDE SEQUENCE [LARGE SCALE GENOMIC DNA]</scope>
    <source>
        <strain evidence="9">NRRL Y-12698</strain>
    </source>
</reference>
<dbReference type="GO" id="GO:0005789">
    <property type="term" value="C:endoplasmic reticulum membrane"/>
    <property type="evidence" value="ECO:0007669"/>
    <property type="project" value="UniProtKB-SubCell"/>
</dbReference>
<evidence type="ECO:0000256" key="2">
    <source>
        <dbReference type="ARBA" id="ARBA00005478"/>
    </source>
</evidence>
<feature type="transmembrane region" description="Helical" evidence="7">
    <location>
        <begin position="48"/>
        <end position="69"/>
    </location>
</feature>
<dbReference type="GeneID" id="30149134"/>
<dbReference type="RefSeq" id="XP_018986898.1">
    <property type="nucleotide sequence ID" value="XM_019131281.1"/>
</dbReference>
<dbReference type="STRING" id="984486.A0A1E3QV85"/>
<protein>
    <recommendedName>
        <fullName evidence="7">Dolichol phosphate-mannose biosynthesis regulatory protein</fullName>
    </recommendedName>
</protein>
<organism evidence="8 9">
    <name type="scientific">Babjeviella inositovora NRRL Y-12698</name>
    <dbReference type="NCBI Taxonomy" id="984486"/>
    <lineage>
        <taxon>Eukaryota</taxon>
        <taxon>Fungi</taxon>
        <taxon>Dikarya</taxon>
        <taxon>Ascomycota</taxon>
        <taxon>Saccharomycotina</taxon>
        <taxon>Pichiomycetes</taxon>
        <taxon>Serinales incertae sedis</taxon>
        <taxon>Babjeviella</taxon>
    </lineage>
</organism>
<dbReference type="GO" id="GO:0006506">
    <property type="term" value="P:GPI anchor biosynthetic process"/>
    <property type="evidence" value="ECO:0007669"/>
    <property type="project" value="TreeGrafter"/>
</dbReference>
<evidence type="ECO:0000256" key="7">
    <source>
        <dbReference type="RuleBase" id="RU365084"/>
    </source>
</evidence>